<dbReference type="Pfam" id="PF06605">
    <property type="entry name" value="Prophage_tail"/>
    <property type="match status" value="1"/>
</dbReference>
<reference evidence="3 4" key="1">
    <citation type="submission" date="2016-10" db="EMBL/GenBank/DDBJ databases">
        <authorList>
            <person name="Varghese N."/>
            <person name="Submissions S."/>
        </authorList>
    </citation>
    <scope>NUCLEOTIDE SEQUENCE [LARGE SCALE GENOMIC DNA]</scope>
    <source>
        <strain evidence="3 4">ATCC 49954</strain>
    </source>
</reference>
<sequence length="380" mass="43501">MDYLIVRSMDGNVEEILIDVDYESFSYDYEKNTSRSISFNVVKSKNNEASFDVIGNEAIIIYTGQQFVVKKCIPKVIGAEYTKQVTAQHICYTIQDHVQYEVKAGEQNYSISEVLDFALKENKLGFTFQVIGAFPKVKLENLGDKNALELVNLCIEKFNAVLFADNKHLYFYNEANWYQETEKQFRYLYNTEDISVDINTDNLKTLIKCYGKEKENADNYSGDNKYHAVVTYLSPNVDIYGYRMANAKNENTITNKAELMDFAKNQIMDVPETSLNLTYRGSEKVTERDIWFLKHEALGFETDVKVTRLKTGHPYSFKPQEVGFSNARQDMVRIQTQIANRMKEASGKVNKIGTWSSMATNAYEARILTEVVGVIDGDGN</sequence>
<evidence type="ECO:0000259" key="2">
    <source>
        <dbReference type="Pfam" id="PF18994"/>
    </source>
</evidence>
<dbReference type="AlphaFoldDB" id="A0AAX2DMQ7"/>
<dbReference type="Proteomes" id="UP000183610">
    <property type="component" value="Unassembled WGS sequence"/>
</dbReference>
<name>A0AAX2DMQ7_LISIV</name>
<protein>
    <submittedName>
        <fullName evidence="3">Prophage endopeptidase tail</fullName>
    </submittedName>
</protein>
<evidence type="ECO:0000313" key="4">
    <source>
        <dbReference type="Proteomes" id="UP000183610"/>
    </source>
</evidence>
<dbReference type="Gene3D" id="3.55.50.40">
    <property type="match status" value="1"/>
</dbReference>
<gene>
    <name evidence="3" type="ORF">SAMN05421782_103101</name>
</gene>
<dbReference type="InterPro" id="IPR010572">
    <property type="entry name" value="Tail_dom"/>
</dbReference>
<dbReference type="Gene3D" id="6.20.110.10">
    <property type="match status" value="1"/>
</dbReference>
<dbReference type="InterPro" id="IPR044051">
    <property type="entry name" value="Prophage_tail_N"/>
</dbReference>
<evidence type="ECO:0000313" key="3">
    <source>
        <dbReference type="EMBL" id="SDW40672.1"/>
    </source>
</evidence>
<evidence type="ECO:0000259" key="1">
    <source>
        <dbReference type="Pfam" id="PF06605"/>
    </source>
</evidence>
<proteinExistence type="predicted"/>
<organism evidence="3 4">
    <name type="scientific">Listeria ivanovii</name>
    <dbReference type="NCBI Taxonomy" id="1638"/>
    <lineage>
        <taxon>Bacteria</taxon>
        <taxon>Bacillati</taxon>
        <taxon>Bacillota</taxon>
        <taxon>Bacilli</taxon>
        <taxon>Bacillales</taxon>
        <taxon>Listeriaceae</taxon>
        <taxon>Listeria</taxon>
    </lineage>
</organism>
<comment type="caution">
    <text evidence="3">The sequence shown here is derived from an EMBL/GenBank/DDBJ whole genome shotgun (WGS) entry which is preliminary data.</text>
</comment>
<dbReference type="Pfam" id="PF18994">
    <property type="entry name" value="Prophage_tailD1"/>
    <property type="match status" value="1"/>
</dbReference>
<accession>A0AAX2DMQ7</accession>
<feature type="domain" description="Tail spike" evidence="1">
    <location>
        <begin position="91"/>
        <end position="338"/>
    </location>
</feature>
<dbReference type="EMBL" id="FNMX01000003">
    <property type="protein sequence ID" value="SDW40672.1"/>
    <property type="molecule type" value="Genomic_DNA"/>
</dbReference>
<dbReference type="RefSeq" id="WP_003718955.1">
    <property type="nucleotide sequence ID" value="NZ_FNMX01000003.1"/>
</dbReference>
<feature type="domain" description="Prophage endopeptidase tail N-terminal" evidence="2">
    <location>
        <begin position="4"/>
        <end position="89"/>
    </location>
</feature>